<keyword evidence="2" id="KW-0813">Transport</keyword>
<dbReference type="STRING" id="1064592.G0V7C7"/>
<dbReference type="PANTHER" id="PTHR12289">
    <property type="entry name" value="METAXIN RELATED"/>
    <property type="match status" value="1"/>
</dbReference>
<dbReference type="FunCoup" id="G0V7C7">
    <property type="interactions" value="46"/>
</dbReference>
<keyword evidence="11" id="KW-1185">Reference proteome</keyword>
<dbReference type="Proteomes" id="UP000001640">
    <property type="component" value="Chromosome 1"/>
</dbReference>
<sequence length="317" mass="36687">MTNKYTVHLWGAGGAPSLISPESMALFWWLNMHNDEFQQGQIEIVFSNNTDMSLNDQLPVMHITDALLTSTKQKCGFVDVVTYLESIIGIEVHGKGQGLLNSALLQYTADTLRVLSHYQLYLNRKNYSDFTRKVFSTMLYWPMWYNTPLQNRSKARHECQDIVDSISDEDEGERDNEEDEDGTMGESLGAGLAQSKPFKLQQRRQQMNKEQLQELKNNTRYFHKLDKFLTEWFAMRKNLAGDDVDAIMVLFLAHLNVQLELPEGDKVKDILETKFADEWEWLQPHLGAMKRLPNVVRVRPAVFREQGNMVMSLYNVL</sequence>
<feature type="compositionally biased region" description="Acidic residues" evidence="7">
    <location>
        <begin position="166"/>
        <end position="183"/>
    </location>
</feature>
<evidence type="ECO:0000313" key="11">
    <source>
        <dbReference type="Proteomes" id="UP000001640"/>
    </source>
</evidence>
<reference evidence="11" key="1">
    <citation type="journal article" date="2011" name="Proc. Natl. Acad. Sci. U.S.A.">
        <title>Evolutionary erosion of yeast sex chromosomes by mating-type switching accidents.</title>
        <authorList>
            <person name="Gordon J.L."/>
            <person name="Armisen D."/>
            <person name="Proux-Wera E."/>
            <person name="Oheigeartaigh S.S."/>
            <person name="Byrne K.P."/>
            <person name="Wolfe K.H."/>
        </authorList>
    </citation>
    <scope>NUCLEOTIDE SEQUENCE [LARGE SCALE GENOMIC DNA]</scope>
    <source>
        <strain evidence="11">ATCC 76901 / BCRC 22586 / CBS 4309 / NBRC 1992 / NRRL Y-12630</strain>
    </source>
</reference>
<dbReference type="InterPro" id="IPR050931">
    <property type="entry name" value="Mito_Protein_Transport_Metaxin"/>
</dbReference>
<proteinExistence type="predicted"/>
<dbReference type="Pfam" id="PF11801">
    <property type="entry name" value="Tom37_C"/>
    <property type="match status" value="1"/>
</dbReference>
<dbReference type="OMA" id="PMWYNTP"/>
<comment type="subcellular location">
    <subcellularLocation>
        <location evidence="1">Mitochondrion outer membrane</location>
    </subcellularLocation>
</comment>
<dbReference type="EMBL" id="HE576752">
    <property type="protein sequence ID" value="CCC67375.1"/>
    <property type="molecule type" value="Genomic_DNA"/>
</dbReference>
<feature type="domain" description="Tom37 C-terminal" evidence="9">
    <location>
        <begin position="182"/>
        <end position="316"/>
    </location>
</feature>
<evidence type="ECO:0000256" key="2">
    <source>
        <dbReference type="ARBA" id="ARBA00022448"/>
    </source>
</evidence>
<evidence type="ECO:0000256" key="4">
    <source>
        <dbReference type="ARBA" id="ARBA00022927"/>
    </source>
</evidence>
<dbReference type="RefSeq" id="XP_003673756.1">
    <property type="nucleotide sequence ID" value="XM_003673708.1"/>
</dbReference>
<accession>G0V7C7</accession>
<keyword evidence="5" id="KW-0496">Mitochondrion</keyword>
<dbReference type="GO" id="GO:0030150">
    <property type="term" value="P:protein import into mitochondrial matrix"/>
    <property type="evidence" value="ECO:0007669"/>
    <property type="project" value="EnsemblFungi"/>
</dbReference>
<protein>
    <recommendedName>
        <fullName evidence="12">Mitochondrial outer membrane transport complex Sam37/metaxin N-terminal domain-containing protein</fullName>
    </recommendedName>
</protein>
<dbReference type="InterPro" id="IPR019564">
    <property type="entry name" value="Sam37/metaxin_N"/>
</dbReference>
<dbReference type="GO" id="GO:0070096">
    <property type="term" value="P:mitochondrial outer membrane translocase complex assembly"/>
    <property type="evidence" value="ECO:0007669"/>
    <property type="project" value="EnsemblFungi"/>
</dbReference>
<dbReference type="eggNOG" id="KOG3028">
    <property type="taxonomic scope" value="Eukaryota"/>
</dbReference>
<keyword evidence="3" id="KW-1000">Mitochondrion outer membrane</keyword>
<feature type="domain" description="Mitochondrial outer membrane transport complex Sam37/metaxin N-terminal" evidence="8">
    <location>
        <begin position="23"/>
        <end position="152"/>
    </location>
</feature>
<dbReference type="PANTHER" id="PTHR12289:SF41">
    <property type="entry name" value="FAILED AXON CONNECTIONS-RELATED"/>
    <property type="match status" value="1"/>
</dbReference>
<keyword evidence="4" id="KW-0653">Protein transport</keyword>
<dbReference type="Pfam" id="PF10568">
    <property type="entry name" value="Tom37"/>
    <property type="match status" value="1"/>
</dbReference>
<evidence type="ECO:0000259" key="9">
    <source>
        <dbReference type="Pfam" id="PF11801"/>
    </source>
</evidence>
<dbReference type="InParanoid" id="G0V7C7"/>
<name>G0V7C7_NAUCA</name>
<organism evidence="10 11">
    <name type="scientific">Naumovozyma castellii</name>
    <name type="common">Yeast</name>
    <name type="synonym">Saccharomyces castellii</name>
    <dbReference type="NCBI Taxonomy" id="27288"/>
    <lineage>
        <taxon>Eukaryota</taxon>
        <taxon>Fungi</taxon>
        <taxon>Dikarya</taxon>
        <taxon>Ascomycota</taxon>
        <taxon>Saccharomycotina</taxon>
        <taxon>Saccharomycetes</taxon>
        <taxon>Saccharomycetales</taxon>
        <taxon>Saccharomycetaceae</taxon>
        <taxon>Naumovozyma</taxon>
    </lineage>
</organism>
<evidence type="ECO:0000256" key="7">
    <source>
        <dbReference type="SAM" id="MobiDB-lite"/>
    </source>
</evidence>
<feature type="region of interest" description="Disordered" evidence="7">
    <location>
        <begin position="164"/>
        <end position="188"/>
    </location>
</feature>
<dbReference type="GO" id="GO:0045040">
    <property type="term" value="P:protein insertion into mitochondrial outer membrane"/>
    <property type="evidence" value="ECO:0007669"/>
    <property type="project" value="EnsemblFungi"/>
</dbReference>
<reference key="2">
    <citation type="submission" date="2011-08" db="EMBL/GenBank/DDBJ databases">
        <title>Genome sequence of Naumovozyma castellii.</title>
        <authorList>
            <person name="Gordon J.L."/>
            <person name="Armisen D."/>
            <person name="Proux-Wera E."/>
            <person name="OhEigeartaigh S.S."/>
            <person name="Byrne K.P."/>
            <person name="Wolfe K.H."/>
        </authorList>
    </citation>
    <scope>NUCLEOTIDE SEQUENCE</scope>
    <source>
        <strain>Type strain:CBS 4309</strain>
    </source>
</reference>
<dbReference type="AlphaFoldDB" id="G0V7C7"/>
<evidence type="ECO:0000256" key="5">
    <source>
        <dbReference type="ARBA" id="ARBA00023128"/>
    </source>
</evidence>
<evidence type="ECO:0000259" key="8">
    <source>
        <dbReference type="Pfam" id="PF10568"/>
    </source>
</evidence>
<dbReference type="KEGG" id="ncs:NCAS_0A08170"/>
<evidence type="ECO:0000256" key="6">
    <source>
        <dbReference type="ARBA" id="ARBA00023136"/>
    </source>
</evidence>
<dbReference type="OrthoDB" id="5835136at2759"/>
<dbReference type="GeneID" id="96900854"/>
<dbReference type="HOGENOM" id="CLU_069449_0_0_1"/>
<keyword evidence="6" id="KW-0472">Membrane</keyword>
<dbReference type="GO" id="GO:0001401">
    <property type="term" value="C:SAM complex"/>
    <property type="evidence" value="ECO:0007669"/>
    <property type="project" value="EnsemblFungi"/>
</dbReference>
<evidence type="ECO:0000256" key="3">
    <source>
        <dbReference type="ARBA" id="ARBA00022787"/>
    </source>
</evidence>
<evidence type="ECO:0000313" key="10">
    <source>
        <dbReference type="EMBL" id="CCC67375.1"/>
    </source>
</evidence>
<evidence type="ECO:0000256" key="1">
    <source>
        <dbReference type="ARBA" id="ARBA00004294"/>
    </source>
</evidence>
<dbReference type="InterPro" id="IPR031317">
    <property type="entry name" value="Tom37_C"/>
</dbReference>
<dbReference type="GO" id="GO:0015914">
    <property type="term" value="P:phospholipid transport"/>
    <property type="evidence" value="ECO:0007669"/>
    <property type="project" value="EnsemblFungi"/>
</dbReference>
<gene>
    <name evidence="10" type="primary">NCAS0A08170</name>
    <name evidence="10" type="ordered locus">NCAS_0A08170</name>
</gene>
<evidence type="ECO:0008006" key="12">
    <source>
        <dbReference type="Google" id="ProtNLM"/>
    </source>
</evidence>